<organism evidence="1 2">
    <name type="scientific">Neobacillus paridis</name>
    <dbReference type="NCBI Taxonomy" id="2803862"/>
    <lineage>
        <taxon>Bacteria</taxon>
        <taxon>Bacillati</taxon>
        <taxon>Bacillota</taxon>
        <taxon>Bacilli</taxon>
        <taxon>Bacillales</taxon>
        <taxon>Bacillaceae</taxon>
        <taxon>Neobacillus</taxon>
    </lineage>
</organism>
<evidence type="ECO:0000313" key="1">
    <source>
        <dbReference type="EMBL" id="MBL4952252.1"/>
    </source>
</evidence>
<keyword evidence="2" id="KW-1185">Reference proteome</keyword>
<protein>
    <submittedName>
        <fullName evidence="1">Uncharacterized protein</fullName>
    </submittedName>
</protein>
<dbReference type="EMBL" id="JAESWB010000162">
    <property type="protein sequence ID" value="MBL4952252.1"/>
    <property type="molecule type" value="Genomic_DNA"/>
</dbReference>
<feature type="non-terminal residue" evidence="1">
    <location>
        <position position="1"/>
    </location>
</feature>
<dbReference type="RefSeq" id="WP_202653528.1">
    <property type="nucleotide sequence ID" value="NZ_JAESWB010000162.1"/>
</dbReference>
<sequence length="110" mass="12445">HRGTLAPGRILQLQPTYAIVQDDITRTHWKLSYAAIVADPAQHVERTPQPPPQRTDMSAFKLGDTVSFTDKHLRERIGTITRMNAKTCSLICDGEQWRVSPALLRKIIDL</sequence>
<accession>A0ABS1TLS2</accession>
<gene>
    <name evidence="1" type="ORF">JK635_08535</name>
</gene>
<reference evidence="1 2" key="1">
    <citation type="submission" date="2021-01" db="EMBL/GenBank/DDBJ databases">
        <title>Genome public.</title>
        <authorList>
            <person name="Liu C."/>
            <person name="Sun Q."/>
        </authorList>
    </citation>
    <scope>NUCLEOTIDE SEQUENCE [LARGE SCALE GENOMIC DNA]</scope>
    <source>
        <strain evidence="1 2">YIM B02564</strain>
    </source>
</reference>
<evidence type="ECO:0000313" key="2">
    <source>
        <dbReference type="Proteomes" id="UP000623967"/>
    </source>
</evidence>
<proteinExistence type="predicted"/>
<comment type="caution">
    <text evidence="1">The sequence shown here is derived from an EMBL/GenBank/DDBJ whole genome shotgun (WGS) entry which is preliminary data.</text>
</comment>
<dbReference type="Proteomes" id="UP000623967">
    <property type="component" value="Unassembled WGS sequence"/>
</dbReference>
<name>A0ABS1TLS2_9BACI</name>